<keyword evidence="2" id="KW-1185">Reference proteome</keyword>
<name>A0A9P1P1I1_9CYAN</name>
<reference evidence="1 2" key="1">
    <citation type="submission" date="2014-02" db="EMBL/GenBank/DDBJ databases">
        <authorList>
            <person name="Genoscope - CEA"/>
        </authorList>
    </citation>
    <scope>NUCLEOTIDE SEQUENCE [LARGE SCALE GENOMIC DNA]</scope>
    <source>
        <strain evidence="1 2">PCC 8005</strain>
    </source>
</reference>
<gene>
    <name evidence="1" type="ORF">ARTHRO_61191</name>
</gene>
<evidence type="ECO:0000313" key="1">
    <source>
        <dbReference type="EMBL" id="CDM98590.1"/>
    </source>
</evidence>
<organism evidence="1 2">
    <name type="scientific">Limnospira indica PCC 8005</name>
    <dbReference type="NCBI Taxonomy" id="376219"/>
    <lineage>
        <taxon>Bacteria</taxon>
        <taxon>Bacillati</taxon>
        <taxon>Cyanobacteriota</taxon>
        <taxon>Cyanophyceae</taxon>
        <taxon>Oscillatoriophycideae</taxon>
        <taxon>Oscillatoriales</taxon>
        <taxon>Sirenicapillariaceae</taxon>
        <taxon>Limnospira</taxon>
    </lineage>
</organism>
<evidence type="ECO:0000313" key="2">
    <source>
        <dbReference type="Proteomes" id="UP000032946"/>
    </source>
</evidence>
<protein>
    <submittedName>
        <fullName evidence="1">Uncharacterized protein</fullName>
    </submittedName>
</protein>
<proteinExistence type="predicted"/>
<sequence>MVYSPVNYTPNVVGFLGIAKRSYIPNGYFTRKIWQRQG</sequence>
<dbReference type="Proteomes" id="UP000032946">
    <property type="component" value="Chromosome"/>
</dbReference>
<dbReference type="AlphaFoldDB" id="A0A9P1P1I1"/>
<dbReference type="EMBL" id="FO818640">
    <property type="protein sequence ID" value="CDM98590.1"/>
    <property type="molecule type" value="Genomic_DNA"/>
</dbReference>
<accession>A0A9P1P1I1</accession>